<evidence type="ECO:0000256" key="7">
    <source>
        <dbReference type="ARBA" id="ARBA00023136"/>
    </source>
</evidence>
<comment type="subcellular location">
    <subcellularLocation>
        <location evidence="1">Cell membrane</location>
        <topology evidence="1">Multi-pass membrane protein</topology>
    </subcellularLocation>
</comment>
<keyword evidence="11" id="KW-1185">Reference proteome</keyword>
<protein>
    <submittedName>
        <fullName evidence="10">AI-2E family transporter</fullName>
    </submittedName>
</protein>
<dbReference type="Proteomes" id="UP000253094">
    <property type="component" value="Unassembled WGS sequence"/>
</dbReference>
<evidence type="ECO:0000256" key="9">
    <source>
        <dbReference type="SAM" id="Phobius"/>
    </source>
</evidence>
<comment type="caution">
    <text evidence="10">The sequence shown here is derived from an EMBL/GenBank/DDBJ whole genome shotgun (WGS) entry which is preliminary data.</text>
</comment>
<feature type="transmembrane region" description="Helical" evidence="9">
    <location>
        <begin position="14"/>
        <end position="45"/>
    </location>
</feature>
<feature type="region of interest" description="Disordered" evidence="8">
    <location>
        <begin position="335"/>
        <end position="369"/>
    </location>
</feature>
<keyword evidence="3" id="KW-0813">Transport</keyword>
<feature type="transmembrane region" description="Helical" evidence="9">
    <location>
        <begin position="224"/>
        <end position="245"/>
    </location>
</feature>
<keyword evidence="4" id="KW-1003">Cell membrane</keyword>
<dbReference type="EMBL" id="QOIL01000007">
    <property type="protein sequence ID" value="RCG30700.1"/>
    <property type="molecule type" value="Genomic_DNA"/>
</dbReference>
<dbReference type="InterPro" id="IPR002549">
    <property type="entry name" value="AI-2E-like"/>
</dbReference>
<feature type="transmembrane region" description="Helical" evidence="9">
    <location>
        <begin position="292"/>
        <end position="324"/>
    </location>
</feature>
<evidence type="ECO:0000256" key="6">
    <source>
        <dbReference type="ARBA" id="ARBA00022989"/>
    </source>
</evidence>
<feature type="transmembrane region" description="Helical" evidence="9">
    <location>
        <begin position="198"/>
        <end position="218"/>
    </location>
</feature>
<feature type="transmembrane region" description="Helical" evidence="9">
    <location>
        <begin position="57"/>
        <end position="80"/>
    </location>
</feature>
<evidence type="ECO:0000256" key="1">
    <source>
        <dbReference type="ARBA" id="ARBA00004651"/>
    </source>
</evidence>
<organism evidence="10 11">
    <name type="scientific">Sphaerisporangium album</name>
    <dbReference type="NCBI Taxonomy" id="509200"/>
    <lineage>
        <taxon>Bacteria</taxon>
        <taxon>Bacillati</taxon>
        <taxon>Actinomycetota</taxon>
        <taxon>Actinomycetes</taxon>
        <taxon>Streptosporangiales</taxon>
        <taxon>Streptosporangiaceae</taxon>
        <taxon>Sphaerisporangium</taxon>
    </lineage>
</organism>
<keyword evidence="7 9" id="KW-0472">Membrane</keyword>
<keyword evidence="6 9" id="KW-1133">Transmembrane helix</keyword>
<evidence type="ECO:0000256" key="5">
    <source>
        <dbReference type="ARBA" id="ARBA00022692"/>
    </source>
</evidence>
<dbReference type="OrthoDB" id="9784366at2"/>
<evidence type="ECO:0000256" key="8">
    <source>
        <dbReference type="SAM" id="MobiDB-lite"/>
    </source>
</evidence>
<dbReference type="PANTHER" id="PTHR21716">
    <property type="entry name" value="TRANSMEMBRANE PROTEIN"/>
    <property type="match status" value="1"/>
</dbReference>
<accession>A0A367FM18</accession>
<comment type="similarity">
    <text evidence="2">Belongs to the autoinducer-2 exporter (AI-2E) (TC 2.A.86) family.</text>
</comment>
<proteinExistence type="inferred from homology"/>
<evidence type="ECO:0000313" key="10">
    <source>
        <dbReference type="EMBL" id="RCG30700.1"/>
    </source>
</evidence>
<dbReference type="Pfam" id="PF01594">
    <property type="entry name" value="AI-2E_transport"/>
    <property type="match status" value="1"/>
</dbReference>
<feature type="transmembrane region" description="Helical" evidence="9">
    <location>
        <begin position="252"/>
        <end position="272"/>
    </location>
</feature>
<dbReference type="GO" id="GO:0055085">
    <property type="term" value="P:transmembrane transport"/>
    <property type="evidence" value="ECO:0007669"/>
    <property type="project" value="TreeGrafter"/>
</dbReference>
<evidence type="ECO:0000256" key="2">
    <source>
        <dbReference type="ARBA" id="ARBA00009773"/>
    </source>
</evidence>
<dbReference type="GO" id="GO:0005886">
    <property type="term" value="C:plasma membrane"/>
    <property type="evidence" value="ECO:0007669"/>
    <property type="project" value="UniProtKB-SubCell"/>
</dbReference>
<keyword evidence="5 9" id="KW-0812">Transmembrane</keyword>
<dbReference type="PANTHER" id="PTHR21716:SF53">
    <property type="entry name" value="PERMEASE PERM-RELATED"/>
    <property type="match status" value="1"/>
</dbReference>
<evidence type="ECO:0000256" key="4">
    <source>
        <dbReference type="ARBA" id="ARBA00022475"/>
    </source>
</evidence>
<reference evidence="10 11" key="1">
    <citation type="submission" date="2018-06" db="EMBL/GenBank/DDBJ databases">
        <title>Sphaerisporangium craniellae sp. nov., isolated from a marine sponge in the South China Sea.</title>
        <authorList>
            <person name="Li L."/>
        </authorList>
    </citation>
    <scope>NUCLEOTIDE SEQUENCE [LARGE SCALE GENOMIC DNA]</scope>
    <source>
        <strain evidence="10 11">CCTCC AA 208026</strain>
    </source>
</reference>
<dbReference type="AlphaFoldDB" id="A0A367FM18"/>
<evidence type="ECO:0000256" key="3">
    <source>
        <dbReference type="ARBA" id="ARBA00022448"/>
    </source>
</evidence>
<feature type="compositionally biased region" description="Pro residues" evidence="8">
    <location>
        <begin position="346"/>
        <end position="355"/>
    </location>
</feature>
<feature type="transmembrane region" description="Helical" evidence="9">
    <location>
        <begin position="138"/>
        <end position="163"/>
    </location>
</feature>
<name>A0A367FM18_9ACTN</name>
<evidence type="ECO:0000313" key="11">
    <source>
        <dbReference type="Proteomes" id="UP000253094"/>
    </source>
</evidence>
<sequence length="369" mass="39558">MAAWSWRLIVTGVVFYFFVQIIVRLSFVALPVAIALLLTALLFPLTERLRRAGLRSIWATWITMLLAFAVIVGLGFIIGLRANDEFPRLLDQVQQTARDAQNWLLKGPLHLKEAQLTDMVNEIIRQANAQRSAITSTILSTAAVFVEVLTSIVLLLFITFFLLKDGGQIWSWFLRAFGSAAPRVDRAGRAAWHTLSQYIHGTVIVAAIHGVVIGVVLFGMGVPLWAPLAVLIFMASFIPIVGIFFAGGLATLVTLGAKGPVFALVFIGVLVVEQQLENHVLQPLIVGRAVKFHPLAIILVLAIGGILGGIAGAAIAVPVVAVIYRALPELRRTPPALPPAAHHEPPAPPGGPGEPAPGAGEDVSPQRNG</sequence>
<gene>
    <name evidence="10" type="ORF">DQ384_14845</name>
</gene>